<accession>A0ACB6ZFK7</accession>
<sequence>MMPWDEVLSDVIYLLYPGFVKNLDARLIETLCIEEGALRFYEERRHVEEVLGHLENIKMLILSNAAVGPYLQALVPAGGTGIDGCRCSKLASLVIYNRDGDLASYQILPTLSHVARERKVAGFPLGSVSIFCVERSAPGYPDSDLEELRRWIGTLELVLGMMRWIGMLMTISWMGLIVFEEIDTCDEVCACIRDIDRGLEYIIVPNLILPPTNFRLFNSCSPSISPLLIDEWCQIRIGNTHAFTVQTATELVRDGARCEKAHEGYGLRGPFCRGIGNIL</sequence>
<dbReference type="Proteomes" id="UP000886501">
    <property type="component" value="Unassembled WGS sequence"/>
</dbReference>
<gene>
    <name evidence="1" type="ORF">BDM02DRAFT_2328434</name>
</gene>
<dbReference type="EMBL" id="MU118017">
    <property type="protein sequence ID" value="KAF9648210.1"/>
    <property type="molecule type" value="Genomic_DNA"/>
</dbReference>
<reference evidence="1" key="2">
    <citation type="journal article" date="2020" name="Nat. Commun.">
        <title>Large-scale genome sequencing of mycorrhizal fungi provides insights into the early evolution of symbiotic traits.</title>
        <authorList>
            <person name="Miyauchi S."/>
            <person name="Kiss E."/>
            <person name="Kuo A."/>
            <person name="Drula E."/>
            <person name="Kohler A."/>
            <person name="Sanchez-Garcia M."/>
            <person name="Morin E."/>
            <person name="Andreopoulos B."/>
            <person name="Barry K.W."/>
            <person name="Bonito G."/>
            <person name="Buee M."/>
            <person name="Carver A."/>
            <person name="Chen C."/>
            <person name="Cichocki N."/>
            <person name="Clum A."/>
            <person name="Culley D."/>
            <person name="Crous P.W."/>
            <person name="Fauchery L."/>
            <person name="Girlanda M."/>
            <person name="Hayes R.D."/>
            <person name="Keri Z."/>
            <person name="LaButti K."/>
            <person name="Lipzen A."/>
            <person name="Lombard V."/>
            <person name="Magnuson J."/>
            <person name="Maillard F."/>
            <person name="Murat C."/>
            <person name="Nolan M."/>
            <person name="Ohm R.A."/>
            <person name="Pangilinan J."/>
            <person name="Pereira M.F."/>
            <person name="Perotto S."/>
            <person name="Peter M."/>
            <person name="Pfister S."/>
            <person name="Riley R."/>
            <person name="Sitrit Y."/>
            <person name="Stielow J.B."/>
            <person name="Szollosi G."/>
            <person name="Zifcakova L."/>
            <person name="Stursova M."/>
            <person name="Spatafora J.W."/>
            <person name="Tedersoo L."/>
            <person name="Vaario L.M."/>
            <person name="Yamada A."/>
            <person name="Yan M."/>
            <person name="Wang P."/>
            <person name="Xu J."/>
            <person name="Bruns T."/>
            <person name="Baldrian P."/>
            <person name="Vilgalys R."/>
            <person name="Dunand C."/>
            <person name="Henrissat B."/>
            <person name="Grigoriev I.V."/>
            <person name="Hibbett D."/>
            <person name="Nagy L.G."/>
            <person name="Martin F.M."/>
        </authorList>
    </citation>
    <scope>NUCLEOTIDE SEQUENCE</scope>
    <source>
        <strain evidence="1">P2</strain>
    </source>
</reference>
<name>A0ACB6ZFK7_THEGA</name>
<evidence type="ECO:0000313" key="2">
    <source>
        <dbReference type="Proteomes" id="UP000886501"/>
    </source>
</evidence>
<evidence type="ECO:0000313" key="1">
    <source>
        <dbReference type="EMBL" id="KAF9648210.1"/>
    </source>
</evidence>
<comment type="caution">
    <text evidence="1">The sequence shown here is derived from an EMBL/GenBank/DDBJ whole genome shotgun (WGS) entry which is preliminary data.</text>
</comment>
<reference evidence="1" key="1">
    <citation type="submission" date="2019-10" db="EMBL/GenBank/DDBJ databases">
        <authorList>
            <consortium name="DOE Joint Genome Institute"/>
            <person name="Kuo A."/>
            <person name="Miyauchi S."/>
            <person name="Kiss E."/>
            <person name="Drula E."/>
            <person name="Kohler A."/>
            <person name="Sanchez-Garcia M."/>
            <person name="Andreopoulos B."/>
            <person name="Barry K.W."/>
            <person name="Bonito G."/>
            <person name="Buee M."/>
            <person name="Carver A."/>
            <person name="Chen C."/>
            <person name="Cichocki N."/>
            <person name="Clum A."/>
            <person name="Culley D."/>
            <person name="Crous P.W."/>
            <person name="Fauchery L."/>
            <person name="Girlanda M."/>
            <person name="Hayes R."/>
            <person name="Keri Z."/>
            <person name="Labutti K."/>
            <person name="Lipzen A."/>
            <person name="Lombard V."/>
            <person name="Magnuson J."/>
            <person name="Maillard F."/>
            <person name="Morin E."/>
            <person name="Murat C."/>
            <person name="Nolan M."/>
            <person name="Ohm R."/>
            <person name="Pangilinan J."/>
            <person name="Pereira M."/>
            <person name="Perotto S."/>
            <person name="Peter M."/>
            <person name="Riley R."/>
            <person name="Sitrit Y."/>
            <person name="Stielow B."/>
            <person name="Szollosi G."/>
            <person name="Zifcakova L."/>
            <person name="Stursova M."/>
            <person name="Spatafora J.W."/>
            <person name="Tedersoo L."/>
            <person name="Vaario L.-M."/>
            <person name="Yamada A."/>
            <person name="Yan M."/>
            <person name="Wang P."/>
            <person name="Xu J."/>
            <person name="Bruns T."/>
            <person name="Baldrian P."/>
            <person name="Vilgalys R."/>
            <person name="Henrissat B."/>
            <person name="Grigoriev I.V."/>
            <person name="Hibbett D."/>
            <person name="Nagy L.G."/>
            <person name="Martin F.M."/>
        </authorList>
    </citation>
    <scope>NUCLEOTIDE SEQUENCE</scope>
    <source>
        <strain evidence="1">P2</strain>
    </source>
</reference>
<protein>
    <submittedName>
        <fullName evidence="1">Uncharacterized protein</fullName>
    </submittedName>
</protein>
<keyword evidence="2" id="KW-1185">Reference proteome</keyword>
<organism evidence="1 2">
    <name type="scientific">Thelephora ganbajun</name>
    <name type="common">Ganba fungus</name>
    <dbReference type="NCBI Taxonomy" id="370292"/>
    <lineage>
        <taxon>Eukaryota</taxon>
        <taxon>Fungi</taxon>
        <taxon>Dikarya</taxon>
        <taxon>Basidiomycota</taxon>
        <taxon>Agaricomycotina</taxon>
        <taxon>Agaricomycetes</taxon>
        <taxon>Thelephorales</taxon>
        <taxon>Thelephoraceae</taxon>
        <taxon>Thelephora</taxon>
    </lineage>
</organism>
<proteinExistence type="predicted"/>